<dbReference type="AlphaFoldDB" id="A0A4Y2D099"/>
<reference evidence="1 2" key="1">
    <citation type="journal article" date="2019" name="Sci. Rep.">
        <title>Orb-weaving spider Araneus ventricosus genome elucidates the spidroin gene catalogue.</title>
        <authorList>
            <person name="Kono N."/>
            <person name="Nakamura H."/>
            <person name="Ohtoshi R."/>
            <person name="Moran D.A.P."/>
            <person name="Shinohara A."/>
            <person name="Yoshida Y."/>
            <person name="Fujiwara M."/>
            <person name="Mori M."/>
            <person name="Tomita M."/>
            <person name="Arakawa K."/>
        </authorList>
    </citation>
    <scope>NUCLEOTIDE SEQUENCE [LARGE SCALE GENOMIC DNA]</scope>
</reference>
<dbReference type="OrthoDB" id="7700504at2759"/>
<evidence type="ECO:0000313" key="2">
    <source>
        <dbReference type="Proteomes" id="UP000499080"/>
    </source>
</evidence>
<accession>A0A4Y2D099</accession>
<comment type="caution">
    <text evidence="1">The sequence shown here is derived from an EMBL/GenBank/DDBJ whole genome shotgun (WGS) entry which is preliminary data.</text>
</comment>
<gene>
    <name evidence="1" type="ORF">AVEN_230362_1</name>
</gene>
<dbReference type="EMBL" id="BGPR01088144">
    <property type="protein sequence ID" value="GBM10093.1"/>
    <property type="molecule type" value="Genomic_DNA"/>
</dbReference>
<sequence length="164" mass="18688">MPELFPQIPNGSKIYDKCRKEITILKYAQPISHKNDDSSASETFSDKDPDFTTNSVVVQTLNTSLQELGESPIDKRKVKSKHYATSKVKKNSSSMKRKLFVTAENSSSENDNEIDESILQNLKSNFLSSTSRTKKPMLLTCLPENWSVRKIMSEFNTSKYIVRQ</sequence>
<evidence type="ECO:0000313" key="1">
    <source>
        <dbReference type="EMBL" id="GBM10093.1"/>
    </source>
</evidence>
<keyword evidence="2" id="KW-1185">Reference proteome</keyword>
<name>A0A4Y2D099_ARAVE</name>
<dbReference type="Proteomes" id="UP000499080">
    <property type="component" value="Unassembled WGS sequence"/>
</dbReference>
<proteinExistence type="predicted"/>
<protein>
    <submittedName>
        <fullName evidence="1">Uncharacterized protein</fullName>
    </submittedName>
</protein>
<organism evidence="1 2">
    <name type="scientific">Araneus ventricosus</name>
    <name type="common">Orbweaver spider</name>
    <name type="synonym">Epeira ventricosa</name>
    <dbReference type="NCBI Taxonomy" id="182803"/>
    <lineage>
        <taxon>Eukaryota</taxon>
        <taxon>Metazoa</taxon>
        <taxon>Ecdysozoa</taxon>
        <taxon>Arthropoda</taxon>
        <taxon>Chelicerata</taxon>
        <taxon>Arachnida</taxon>
        <taxon>Araneae</taxon>
        <taxon>Araneomorphae</taxon>
        <taxon>Entelegynae</taxon>
        <taxon>Araneoidea</taxon>
        <taxon>Araneidae</taxon>
        <taxon>Araneus</taxon>
    </lineage>
</organism>